<keyword evidence="6" id="KW-0106">Calcium</keyword>
<protein>
    <recommendedName>
        <fullName evidence="9">F5/8 type C domain-containing protein</fullName>
    </recommendedName>
</protein>
<organism evidence="10 11">
    <name type="scientific">Acidocella aquatica</name>
    <dbReference type="NCBI Taxonomy" id="1922313"/>
    <lineage>
        <taxon>Bacteria</taxon>
        <taxon>Pseudomonadati</taxon>
        <taxon>Pseudomonadota</taxon>
        <taxon>Alphaproteobacteria</taxon>
        <taxon>Acetobacterales</taxon>
        <taxon>Acidocellaceae</taxon>
        <taxon>Acidocella</taxon>
    </lineage>
</organism>
<dbReference type="SUPFAM" id="SSF49785">
    <property type="entry name" value="Galactose-binding domain-like"/>
    <property type="match status" value="1"/>
</dbReference>
<dbReference type="SUPFAM" id="SSF53448">
    <property type="entry name" value="Nucleotide-diphospho-sugar transferases"/>
    <property type="match status" value="1"/>
</dbReference>
<proteinExistence type="inferred from homology"/>
<dbReference type="RefSeq" id="WP_284259827.1">
    <property type="nucleotide sequence ID" value="NZ_BSOS01000099.1"/>
</dbReference>
<name>A0ABQ6AC03_9PROT</name>
<dbReference type="CDD" id="cd00761">
    <property type="entry name" value="Glyco_tranf_GTA_type"/>
    <property type="match status" value="1"/>
</dbReference>
<dbReference type="Pfam" id="PF00754">
    <property type="entry name" value="F5_F8_type_C"/>
    <property type="match status" value="1"/>
</dbReference>
<keyword evidence="11" id="KW-1185">Reference proteome</keyword>
<dbReference type="InterPro" id="IPR006585">
    <property type="entry name" value="FTP1"/>
</dbReference>
<dbReference type="InterPro" id="IPR029044">
    <property type="entry name" value="Nucleotide-diphossugar_trans"/>
</dbReference>
<evidence type="ECO:0000256" key="2">
    <source>
        <dbReference type="ARBA" id="ARBA00010147"/>
    </source>
</evidence>
<dbReference type="InterPro" id="IPR001173">
    <property type="entry name" value="Glyco_trans_2-like"/>
</dbReference>
<comment type="similarity">
    <text evidence="2">Belongs to the fucolectin family.</text>
</comment>
<sequence length="384" mass="43578">MLQPSIDRLISRGKPATQSSVSEWSQAPTAQEDAAGALNGKIDGARKFHTALEQNPWWQVDLVKNYKISEVRIHNTCDATSSRLKNFSISVSIDGEVWAEITRKDDDIPVEGGCNPYIWREPWPAWGRFVRVTLLGTGYLHLDQVEVYTSEPAEAVGFPISEISPADKINPNGDVTVVITSCNRHDLLEQTLRSFEQYNTYNAIKEIIVVEDGDANPEHICARYGARLIRINTRRGQLHAIDVAYSYVTTPYIFHCEDDWEFYRPGFIEKSMEILKSDLSCVCVWLRAWNDTNGHPLSFRARCKTFGVLACGYLDMWHGFSWNPGLRRKSDYDAVGPFSRIFNHTDDLDEPMVGNRYAALGYRAVILDEGGYARHLGWERHIAA</sequence>
<evidence type="ECO:0000256" key="6">
    <source>
        <dbReference type="ARBA" id="ARBA00022837"/>
    </source>
</evidence>
<accession>A0ABQ6AC03</accession>
<dbReference type="PANTHER" id="PTHR45713:SF6">
    <property type="entry name" value="F5_8 TYPE C DOMAIN-CONTAINING PROTEIN"/>
    <property type="match status" value="1"/>
</dbReference>
<keyword evidence="7" id="KW-1015">Disulfide bond</keyword>
<evidence type="ECO:0000256" key="8">
    <source>
        <dbReference type="SAM" id="MobiDB-lite"/>
    </source>
</evidence>
<comment type="caution">
    <text evidence="10">The sequence shown here is derived from an EMBL/GenBank/DDBJ whole genome shotgun (WGS) entry which is preliminary data.</text>
</comment>
<feature type="compositionally biased region" description="Polar residues" evidence="8">
    <location>
        <begin position="16"/>
        <end position="29"/>
    </location>
</feature>
<keyword evidence="4" id="KW-0479">Metal-binding</keyword>
<dbReference type="PANTHER" id="PTHR45713">
    <property type="entry name" value="FTP DOMAIN-CONTAINING PROTEIN"/>
    <property type="match status" value="1"/>
</dbReference>
<evidence type="ECO:0000259" key="9">
    <source>
        <dbReference type="PROSITE" id="PS50022"/>
    </source>
</evidence>
<evidence type="ECO:0000256" key="1">
    <source>
        <dbReference type="ARBA" id="ARBA00002219"/>
    </source>
</evidence>
<gene>
    <name evidence="10" type="ORF">GCM10010909_36520</name>
</gene>
<comment type="function">
    <text evidence="1">Acts as a defensive agent. Recognizes blood group fucosylated oligosaccharides including A, B, H and Lewis B-type antigens. Does not recognize Lewis A antigen and has low affinity for monovalent haptens.</text>
</comment>
<reference evidence="11" key="1">
    <citation type="journal article" date="2019" name="Int. J. Syst. Evol. Microbiol.">
        <title>The Global Catalogue of Microorganisms (GCM) 10K type strain sequencing project: providing services to taxonomists for standard genome sequencing and annotation.</title>
        <authorList>
            <consortium name="The Broad Institute Genomics Platform"/>
            <consortium name="The Broad Institute Genome Sequencing Center for Infectious Disease"/>
            <person name="Wu L."/>
            <person name="Ma J."/>
        </authorList>
    </citation>
    <scope>NUCLEOTIDE SEQUENCE [LARGE SCALE GENOMIC DNA]</scope>
    <source>
        <strain evidence="11">NBRC 112502</strain>
    </source>
</reference>
<dbReference type="PROSITE" id="PS50022">
    <property type="entry name" value="FA58C_3"/>
    <property type="match status" value="1"/>
</dbReference>
<dbReference type="Proteomes" id="UP001156641">
    <property type="component" value="Unassembled WGS sequence"/>
</dbReference>
<dbReference type="InterPro" id="IPR008979">
    <property type="entry name" value="Galactose-bd-like_sf"/>
</dbReference>
<evidence type="ECO:0000313" key="10">
    <source>
        <dbReference type="EMBL" id="GLR68970.1"/>
    </source>
</evidence>
<dbReference type="Pfam" id="PF00535">
    <property type="entry name" value="Glycos_transf_2"/>
    <property type="match status" value="1"/>
</dbReference>
<dbReference type="InterPro" id="IPR000421">
    <property type="entry name" value="FA58C"/>
</dbReference>
<evidence type="ECO:0000313" key="11">
    <source>
        <dbReference type="Proteomes" id="UP001156641"/>
    </source>
</evidence>
<dbReference type="SMART" id="SM00607">
    <property type="entry name" value="FTP"/>
    <property type="match status" value="1"/>
</dbReference>
<feature type="region of interest" description="Disordered" evidence="8">
    <location>
        <begin position="11"/>
        <end position="30"/>
    </location>
</feature>
<dbReference type="InterPro" id="IPR051941">
    <property type="entry name" value="BG_Antigen-Binding_Lectin"/>
</dbReference>
<dbReference type="Gene3D" id="3.90.550.10">
    <property type="entry name" value="Spore Coat Polysaccharide Biosynthesis Protein SpsA, Chain A"/>
    <property type="match status" value="1"/>
</dbReference>
<comment type="subunit">
    <text evidence="3">Homotrimer.</text>
</comment>
<evidence type="ECO:0000256" key="5">
    <source>
        <dbReference type="ARBA" id="ARBA00022734"/>
    </source>
</evidence>
<evidence type="ECO:0000256" key="7">
    <source>
        <dbReference type="ARBA" id="ARBA00023157"/>
    </source>
</evidence>
<evidence type="ECO:0000256" key="3">
    <source>
        <dbReference type="ARBA" id="ARBA00011233"/>
    </source>
</evidence>
<dbReference type="EMBL" id="BSOS01000099">
    <property type="protein sequence ID" value="GLR68970.1"/>
    <property type="molecule type" value="Genomic_DNA"/>
</dbReference>
<keyword evidence="5" id="KW-0430">Lectin</keyword>
<evidence type="ECO:0000256" key="4">
    <source>
        <dbReference type="ARBA" id="ARBA00022723"/>
    </source>
</evidence>
<dbReference type="Gene3D" id="2.60.120.260">
    <property type="entry name" value="Galactose-binding domain-like"/>
    <property type="match status" value="1"/>
</dbReference>
<feature type="domain" description="F5/8 type C" evidence="9">
    <location>
        <begin position="1"/>
        <end position="150"/>
    </location>
</feature>